<evidence type="ECO:0000256" key="1">
    <source>
        <dbReference type="SAM" id="Phobius"/>
    </source>
</evidence>
<dbReference type="InterPro" id="IPR002823">
    <property type="entry name" value="DUF112_TM"/>
</dbReference>
<organism evidence="3 4">
    <name type="scientific">Proteus mirabilis</name>
    <dbReference type="NCBI Taxonomy" id="584"/>
    <lineage>
        <taxon>Bacteria</taxon>
        <taxon>Pseudomonadati</taxon>
        <taxon>Pseudomonadota</taxon>
        <taxon>Gammaproteobacteria</taxon>
        <taxon>Enterobacterales</taxon>
        <taxon>Morganellaceae</taxon>
        <taxon>Proteus</taxon>
    </lineage>
</organism>
<dbReference type="AlphaFoldDB" id="A0A379GDN5"/>
<dbReference type="Pfam" id="PF01970">
    <property type="entry name" value="TctA"/>
    <property type="match status" value="1"/>
</dbReference>
<keyword evidence="1" id="KW-0812">Transmembrane</keyword>
<evidence type="ECO:0000259" key="2">
    <source>
        <dbReference type="Pfam" id="PF01970"/>
    </source>
</evidence>
<keyword evidence="1" id="KW-1133">Transmembrane helix</keyword>
<dbReference type="EMBL" id="UGTS01000005">
    <property type="protein sequence ID" value="SUC39062.1"/>
    <property type="molecule type" value="Genomic_DNA"/>
</dbReference>
<evidence type="ECO:0000313" key="4">
    <source>
        <dbReference type="Proteomes" id="UP000254191"/>
    </source>
</evidence>
<accession>A0A379GDN5</accession>
<proteinExistence type="predicted"/>
<protein>
    <submittedName>
        <fullName evidence="3">Tripartite tricarboxylate transporter TctA family</fullName>
    </submittedName>
</protein>
<evidence type="ECO:0000313" key="3">
    <source>
        <dbReference type="EMBL" id="SUC39062.1"/>
    </source>
</evidence>
<name>A0A379GDN5_PROMI</name>
<gene>
    <name evidence="3" type="ORF">NCTC11938_03353</name>
</gene>
<reference evidence="3 4" key="1">
    <citation type="submission" date="2018-06" db="EMBL/GenBank/DDBJ databases">
        <authorList>
            <consortium name="Pathogen Informatics"/>
            <person name="Doyle S."/>
        </authorList>
    </citation>
    <scope>NUCLEOTIDE SEQUENCE [LARGE SCALE GENOMIC DNA]</scope>
    <source>
        <strain evidence="3 4">NCTC11938</strain>
    </source>
</reference>
<feature type="domain" description="DUF112" evidence="2">
    <location>
        <begin position="2"/>
        <end position="68"/>
    </location>
</feature>
<feature type="transmembrane region" description="Helical" evidence="1">
    <location>
        <begin position="12"/>
        <end position="35"/>
    </location>
</feature>
<sequence>MTAGPRFTFDTVYLMGGVSFIPILVGLFAFSQGLISFEEEYRERKQKKSEKINARIHRVLPTWLDFNVFYLPIFVHQR</sequence>
<dbReference type="Proteomes" id="UP000254191">
    <property type="component" value="Unassembled WGS sequence"/>
</dbReference>
<keyword evidence="1" id="KW-0472">Membrane</keyword>